<organism evidence="7 8">
    <name type="scientific">Sporothrix bragantina</name>
    <dbReference type="NCBI Taxonomy" id="671064"/>
    <lineage>
        <taxon>Eukaryota</taxon>
        <taxon>Fungi</taxon>
        <taxon>Dikarya</taxon>
        <taxon>Ascomycota</taxon>
        <taxon>Pezizomycotina</taxon>
        <taxon>Sordariomycetes</taxon>
        <taxon>Sordariomycetidae</taxon>
        <taxon>Ophiostomatales</taxon>
        <taxon>Ophiostomataceae</taxon>
        <taxon>Sporothrix</taxon>
    </lineage>
</organism>
<protein>
    <recommendedName>
        <fullName evidence="6">Major facilitator superfamily (MFS) profile domain-containing protein</fullName>
    </recommendedName>
</protein>
<feature type="transmembrane region" description="Helical" evidence="5">
    <location>
        <begin position="129"/>
        <end position="148"/>
    </location>
</feature>
<feature type="transmembrane region" description="Helical" evidence="5">
    <location>
        <begin position="357"/>
        <end position="380"/>
    </location>
</feature>
<feature type="transmembrane region" description="Helical" evidence="5">
    <location>
        <begin position="188"/>
        <end position="207"/>
    </location>
</feature>
<feature type="domain" description="Major facilitator superfamily (MFS) profile" evidence="6">
    <location>
        <begin position="61"/>
        <end position="526"/>
    </location>
</feature>
<evidence type="ECO:0000256" key="5">
    <source>
        <dbReference type="SAM" id="Phobius"/>
    </source>
</evidence>
<dbReference type="Proteomes" id="UP001642406">
    <property type="component" value="Unassembled WGS sequence"/>
</dbReference>
<evidence type="ECO:0000313" key="8">
    <source>
        <dbReference type="Proteomes" id="UP001642406"/>
    </source>
</evidence>
<feature type="transmembrane region" description="Helical" evidence="5">
    <location>
        <begin position="160"/>
        <end position="181"/>
    </location>
</feature>
<keyword evidence="3 5" id="KW-1133">Transmembrane helix</keyword>
<feature type="transmembrane region" description="Helical" evidence="5">
    <location>
        <begin position="470"/>
        <end position="492"/>
    </location>
</feature>
<dbReference type="SUPFAM" id="SSF103473">
    <property type="entry name" value="MFS general substrate transporter"/>
    <property type="match status" value="1"/>
</dbReference>
<accession>A0ABP0BPE0</accession>
<gene>
    <name evidence="7" type="ORF">SBRCBS47491_004546</name>
</gene>
<dbReference type="EMBL" id="CAWUHC010000035">
    <property type="protein sequence ID" value="CAK7221500.1"/>
    <property type="molecule type" value="Genomic_DNA"/>
</dbReference>
<dbReference type="PROSITE" id="PS50850">
    <property type="entry name" value="MFS"/>
    <property type="match status" value="1"/>
</dbReference>
<name>A0ABP0BPE0_9PEZI</name>
<evidence type="ECO:0000313" key="7">
    <source>
        <dbReference type="EMBL" id="CAK7221500.1"/>
    </source>
</evidence>
<evidence type="ECO:0000256" key="3">
    <source>
        <dbReference type="ARBA" id="ARBA00022989"/>
    </source>
</evidence>
<evidence type="ECO:0000256" key="4">
    <source>
        <dbReference type="ARBA" id="ARBA00023136"/>
    </source>
</evidence>
<evidence type="ECO:0000259" key="6">
    <source>
        <dbReference type="PROSITE" id="PS50850"/>
    </source>
</evidence>
<dbReference type="InterPro" id="IPR020846">
    <property type="entry name" value="MFS_dom"/>
</dbReference>
<comment type="caution">
    <text evidence="7">The sequence shown here is derived from an EMBL/GenBank/DDBJ whole genome shotgun (WGS) entry which is preliminary data.</text>
</comment>
<dbReference type="PANTHER" id="PTHR23502:SF181">
    <property type="entry name" value="MAJOR FACILITATOR SUPERFAMILY (MFS) PROFILE DOMAIN-CONTAINING PROTEIN"/>
    <property type="match status" value="1"/>
</dbReference>
<dbReference type="PANTHER" id="PTHR23502">
    <property type="entry name" value="MAJOR FACILITATOR SUPERFAMILY"/>
    <property type="match status" value="1"/>
</dbReference>
<feature type="transmembrane region" description="Helical" evidence="5">
    <location>
        <begin position="219"/>
        <end position="238"/>
    </location>
</feature>
<dbReference type="InterPro" id="IPR011701">
    <property type="entry name" value="MFS"/>
</dbReference>
<evidence type="ECO:0000256" key="1">
    <source>
        <dbReference type="ARBA" id="ARBA00004141"/>
    </source>
</evidence>
<sequence>MAGWRYAWSLSKEEVKNIVVLGTATPVDQELQADYSHKRTPVPSASARDPLNWPAWRKTCCVFVMCAYTFIAEVNSAIVAPTMTNMVVYMVPRRTFAQLTNLIAINVLCIGVSNIFWVPVSNVTGRRPVLVIATLIMTLATMCCALAYDNFPGLLAARAVQGIGMGPSFAIPATVITDVLFTHQIHHAMILYASALSSGSIVGGLTGNYIASSIGVKNMFWICTGLSASIFLMCCVLVPETRFERAAGASSPDVLSESKSEEVAPKDADCMHVEQTAPSFSGAPMTFAQSLRCDGFSNFDASKLCSEFVGPLLMLRLPGVVVVMLQIAALVGGIVTLSTVAPQILAYPPYAWGANNGLINIAGLLGSIAAVATSPIITVWQQRRLNVRRHTEGNLTLIEAEQRLPLAFPGLLLATTGLWTFGFSAQYPSPSGWVGLAFGYAMLCYGITEAAGVGFAYVGDAYQPVTGHCLTIIGVVRAVVAFAWTFFVGTWVEKSGDALPFGIFGMLMGVFSLLSIPLWVWGKRSRIATQDFLCKAQ</sequence>
<feature type="transmembrane region" description="Helical" evidence="5">
    <location>
        <begin position="498"/>
        <end position="521"/>
    </location>
</feature>
<feature type="transmembrane region" description="Helical" evidence="5">
    <location>
        <begin position="406"/>
        <end position="427"/>
    </location>
</feature>
<keyword evidence="4 5" id="KW-0472">Membrane</keyword>
<feature type="transmembrane region" description="Helical" evidence="5">
    <location>
        <begin position="60"/>
        <end position="79"/>
    </location>
</feature>
<feature type="transmembrane region" description="Helical" evidence="5">
    <location>
        <begin position="99"/>
        <end position="117"/>
    </location>
</feature>
<reference evidence="7 8" key="1">
    <citation type="submission" date="2024-01" db="EMBL/GenBank/DDBJ databases">
        <authorList>
            <person name="Allen C."/>
            <person name="Tagirdzhanova G."/>
        </authorList>
    </citation>
    <scope>NUCLEOTIDE SEQUENCE [LARGE SCALE GENOMIC DNA]</scope>
</reference>
<keyword evidence="8" id="KW-1185">Reference proteome</keyword>
<proteinExistence type="predicted"/>
<feature type="transmembrane region" description="Helical" evidence="5">
    <location>
        <begin position="320"/>
        <end position="345"/>
    </location>
</feature>
<evidence type="ECO:0000256" key="2">
    <source>
        <dbReference type="ARBA" id="ARBA00022692"/>
    </source>
</evidence>
<dbReference type="InterPro" id="IPR036259">
    <property type="entry name" value="MFS_trans_sf"/>
</dbReference>
<keyword evidence="2 5" id="KW-0812">Transmembrane</keyword>
<comment type="subcellular location">
    <subcellularLocation>
        <location evidence="1">Membrane</location>
        <topology evidence="1">Multi-pass membrane protein</topology>
    </subcellularLocation>
</comment>
<feature type="transmembrane region" description="Helical" evidence="5">
    <location>
        <begin position="433"/>
        <end position="458"/>
    </location>
</feature>
<dbReference type="Gene3D" id="1.20.1250.20">
    <property type="entry name" value="MFS general substrate transporter like domains"/>
    <property type="match status" value="1"/>
</dbReference>
<dbReference type="Pfam" id="PF07690">
    <property type="entry name" value="MFS_1"/>
    <property type="match status" value="1"/>
</dbReference>